<reference evidence="2" key="1">
    <citation type="journal article" date="2022" name="Mol. Ecol. Resour.">
        <title>The genomes of chicory, endive, great burdock and yacon provide insights into Asteraceae palaeo-polyploidization history and plant inulin production.</title>
        <authorList>
            <person name="Fan W."/>
            <person name="Wang S."/>
            <person name="Wang H."/>
            <person name="Wang A."/>
            <person name="Jiang F."/>
            <person name="Liu H."/>
            <person name="Zhao H."/>
            <person name="Xu D."/>
            <person name="Zhang Y."/>
        </authorList>
    </citation>
    <scope>NUCLEOTIDE SEQUENCE [LARGE SCALE GENOMIC DNA]</scope>
    <source>
        <strain evidence="2">cv. Yunnan</strain>
    </source>
</reference>
<accession>A0ACB9HTV5</accession>
<dbReference type="Proteomes" id="UP001056120">
    <property type="component" value="Linkage Group LG11"/>
</dbReference>
<keyword evidence="2" id="KW-1185">Reference proteome</keyword>
<gene>
    <name evidence="1" type="ORF">L1987_34560</name>
</gene>
<reference evidence="1 2" key="2">
    <citation type="journal article" date="2022" name="Mol. Ecol. Resour.">
        <title>The genomes of chicory, endive, great burdock and yacon provide insights into Asteraceae paleo-polyploidization history and plant inulin production.</title>
        <authorList>
            <person name="Fan W."/>
            <person name="Wang S."/>
            <person name="Wang H."/>
            <person name="Wang A."/>
            <person name="Jiang F."/>
            <person name="Liu H."/>
            <person name="Zhao H."/>
            <person name="Xu D."/>
            <person name="Zhang Y."/>
        </authorList>
    </citation>
    <scope>NUCLEOTIDE SEQUENCE [LARGE SCALE GENOMIC DNA]</scope>
    <source>
        <strain evidence="2">cv. Yunnan</strain>
        <tissue evidence="1">Leaves</tissue>
    </source>
</reference>
<organism evidence="1 2">
    <name type="scientific">Smallanthus sonchifolius</name>
    <dbReference type="NCBI Taxonomy" id="185202"/>
    <lineage>
        <taxon>Eukaryota</taxon>
        <taxon>Viridiplantae</taxon>
        <taxon>Streptophyta</taxon>
        <taxon>Embryophyta</taxon>
        <taxon>Tracheophyta</taxon>
        <taxon>Spermatophyta</taxon>
        <taxon>Magnoliopsida</taxon>
        <taxon>eudicotyledons</taxon>
        <taxon>Gunneridae</taxon>
        <taxon>Pentapetalae</taxon>
        <taxon>asterids</taxon>
        <taxon>campanulids</taxon>
        <taxon>Asterales</taxon>
        <taxon>Asteraceae</taxon>
        <taxon>Asteroideae</taxon>
        <taxon>Heliantheae alliance</taxon>
        <taxon>Millerieae</taxon>
        <taxon>Smallanthus</taxon>
    </lineage>
</organism>
<evidence type="ECO:0000313" key="1">
    <source>
        <dbReference type="EMBL" id="KAI3799267.1"/>
    </source>
</evidence>
<evidence type="ECO:0000313" key="2">
    <source>
        <dbReference type="Proteomes" id="UP001056120"/>
    </source>
</evidence>
<comment type="caution">
    <text evidence="1">The sequence shown here is derived from an EMBL/GenBank/DDBJ whole genome shotgun (WGS) entry which is preliminary data.</text>
</comment>
<protein>
    <submittedName>
        <fullName evidence="1">Uncharacterized protein</fullName>
    </submittedName>
</protein>
<name>A0ACB9HTV5_9ASTR</name>
<dbReference type="EMBL" id="CM042028">
    <property type="protein sequence ID" value="KAI3799267.1"/>
    <property type="molecule type" value="Genomic_DNA"/>
</dbReference>
<sequence length="121" mass="13910">MADEAPTRLCAATVLSFYWDLEQKYWIDRPKHKLVFGSLRVRHRNEDDSEAEDNSLSLNLNPEQERKFATGGRTKVPLYVTGVVKVDDAKVAVHEGNIVESEKKYVNKKDFNMIVTCTMFD</sequence>
<proteinExistence type="predicted"/>